<dbReference type="EMBL" id="CP019434">
    <property type="protein sequence ID" value="APZ44198.1"/>
    <property type="molecule type" value="Genomic_DNA"/>
</dbReference>
<evidence type="ECO:0000259" key="4">
    <source>
        <dbReference type="PROSITE" id="PS51371"/>
    </source>
</evidence>
<dbReference type="InterPro" id="IPR000644">
    <property type="entry name" value="CBS_dom"/>
</dbReference>
<dbReference type="InterPro" id="IPR046342">
    <property type="entry name" value="CBS_dom_sf"/>
</dbReference>
<dbReference type="STRING" id="1765967.BW247_14800"/>
<keyword evidence="1 2" id="KW-0129">CBS domain</keyword>
<feature type="compositionally biased region" description="Basic residues" evidence="3">
    <location>
        <begin position="152"/>
        <end position="169"/>
    </location>
</feature>
<feature type="region of interest" description="Disordered" evidence="3">
    <location>
        <begin position="142"/>
        <end position="193"/>
    </location>
</feature>
<dbReference type="RefSeq" id="WP_076837821.1">
    <property type="nucleotide sequence ID" value="NZ_CP019434.1"/>
</dbReference>
<dbReference type="AlphaFoldDB" id="A0A1P8UK37"/>
<feature type="domain" description="CBS" evidence="4">
    <location>
        <begin position="76"/>
        <end position="133"/>
    </location>
</feature>
<accession>A0A1P8UK37</accession>
<evidence type="ECO:0000256" key="2">
    <source>
        <dbReference type="PROSITE-ProRule" id="PRU00703"/>
    </source>
</evidence>
<dbReference type="PANTHER" id="PTHR43080:SF2">
    <property type="entry name" value="CBS DOMAIN-CONTAINING PROTEIN"/>
    <property type="match status" value="1"/>
</dbReference>
<protein>
    <recommendedName>
        <fullName evidence="4">CBS domain-containing protein</fullName>
    </recommendedName>
</protein>
<feature type="domain" description="CBS" evidence="4">
    <location>
        <begin position="7"/>
        <end position="70"/>
    </location>
</feature>
<dbReference type="InterPro" id="IPR051257">
    <property type="entry name" value="Diverse_CBS-Domain"/>
</dbReference>
<dbReference type="Gene3D" id="3.10.580.10">
    <property type="entry name" value="CBS-domain"/>
    <property type="match status" value="1"/>
</dbReference>
<dbReference type="PROSITE" id="PS51371">
    <property type="entry name" value="CBS"/>
    <property type="match status" value="2"/>
</dbReference>
<keyword evidence="6" id="KW-1185">Reference proteome</keyword>
<dbReference type="Pfam" id="PF00571">
    <property type="entry name" value="CBS"/>
    <property type="match status" value="2"/>
</dbReference>
<dbReference type="Proteomes" id="UP000243807">
    <property type="component" value="Chromosome"/>
</dbReference>
<proteinExistence type="predicted"/>
<dbReference type="SUPFAM" id="SSF54631">
    <property type="entry name" value="CBS-domain pair"/>
    <property type="match status" value="1"/>
</dbReference>
<dbReference type="KEGG" id="afy:BW247_14800"/>
<name>A0A1P8UK37_9GAMM</name>
<gene>
    <name evidence="5" type="ORF">BW247_14800</name>
</gene>
<dbReference type="PANTHER" id="PTHR43080">
    <property type="entry name" value="CBS DOMAIN-CONTAINING PROTEIN CBSX3, MITOCHONDRIAL"/>
    <property type="match status" value="1"/>
</dbReference>
<evidence type="ECO:0000256" key="3">
    <source>
        <dbReference type="SAM" id="MobiDB-lite"/>
    </source>
</evidence>
<organism evidence="5 6">
    <name type="scientific">Acidihalobacter ferrooxydans</name>
    <dbReference type="NCBI Taxonomy" id="1765967"/>
    <lineage>
        <taxon>Bacteria</taxon>
        <taxon>Pseudomonadati</taxon>
        <taxon>Pseudomonadota</taxon>
        <taxon>Gammaproteobacteria</taxon>
        <taxon>Chromatiales</taxon>
        <taxon>Ectothiorhodospiraceae</taxon>
        <taxon>Acidihalobacter</taxon>
    </lineage>
</organism>
<sequence length="193" mass="20637">MSVAQFCNRDAVTIAADACALEAAKLMHEHTTSVLVVIEETEGVRRPRGLLSAQALATRVIAAQADPGEVRAADIMRAVDTCVTEDEPVWKVVEHMRSNHQRTLPVVDADGGLIGVLAADDIFALLSAGLVDIAALLHEQPPAPTRATPAKRGARRKPARKAPRKPTRKKTSEGESTPATEPDSKQETPTVVE</sequence>
<reference evidence="5 6" key="1">
    <citation type="submission" date="2017-01" db="EMBL/GenBank/DDBJ databases">
        <title>Draft sequence of Acidihalobacter ferrooxidans strain DSM 14175 (strain V8).</title>
        <authorList>
            <person name="Khaleque H.N."/>
            <person name="Ramsay J.P."/>
            <person name="Murphy R.J.T."/>
            <person name="Kaksonen A.H."/>
            <person name="Boxall N.J."/>
            <person name="Watkin E.L.J."/>
        </authorList>
    </citation>
    <scope>NUCLEOTIDE SEQUENCE [LARGE SCALE GENOMIC DNA]</scope>
    <source>
        <strain evidence="5 6">V8</strain>
    </source>
</reference>
<evidence type="ECO:0000313" key="5">
    <source>
        <dbReference type="EMBL" id="APZ44198.1"/>
    </source>
</evidence>
<evidence type="ECO:0000313" key="6">
    <source>
        <dbReference type="Proteomes" id="UP000243807"/>
    </source>
</evidence>
<dbReference type="SMART" id="SM00116">
    <property type="entry name" value="CBS"/>
    <property type="match status" value="2"/>
</dbReference>
<evidence type="ECO:0000256" key="1">
    <source>
        <dbReference type="ARBA" id="ARBA00023122"/>
    </source>
</evidence>